<feature type="transmembrane region" description="Helical" evidence="1">
    <location>
        <begin position="366"/>
        <end position="386"/>
    </location>
</feature>
<gene>
    <name evidence="2" type="ORF">LTR62_003468</name>
</gene>
<keyword evidence="1" id="KW-0472">Membrane</keyword>
<dbReference type="Proteomes" id="UP001310890">
    <property type="component" value="Unassembled WGS sequence"/>
</dbReference>
<proteinExistence type="predicted"/>
<dbReference type="AlphaFoldDB" id="A0AAN7TFH4"/>
<accession>A0AAN7TFH4</accession>
<protein>
    <submittedName>
        <fullName evidence="2">Uncharacterized protein</fullName>
    </submittedName>
</protein>
<feature type="transmembrane region" description="Helical" evidence="1">
    <location>
        <begin position="335"/>
        <end position="354"/>
    </location>
</feature>
<keyword evidence="1" id="KW-0812">Transmembrane</keyword>
<reference evidence="2" key="1">
    <citation type="submission" date="2023-08" db="EMBL/GenBank/DDBJ databases">
        <title>Black Yeasts Isolated from many extreme environments.</title>
        <authorList>
            <person name="Coleine C."/>
            <person name="Stajich J.E."/>
            <person name="Selbmann L."/>
        </authorList>
    </citation>
    <scope>NUCLEOTIDE SEQUENCE</scope>
    <source>
        <strain evidence="2">CCFEE 5401</strain>
    </source>
</reference>
<feature type="transmembrane region" description="Helical" evidence="1">
    <location>
        <begin position="429"/>
        <end position="453"/>
    </location>
</feature>
<feature type="transmembrane region" description="Helical" evidence="1">
    <location>
        <begin position="504"/>
        <end position="529"/>
    </location>
</feature>
<comment type="caution">
    <text evidence="2">The sequence shown here is derived from an EMBL/GenBank/DDBJ whole genome shotgun (WGS) entry which is preliminary data.</text>
</comment>
<feature type="transmembrane region" description="Helical" evidence="1">
    <location>
        <begin position="301"/>
        <end position="323"/>
    </location>
</feature>
<evidence type="ECO:0000313" key="3">
    <source>
        <dbReference type="Proteomes" id="UP001310890"/>
    </source>
</evidence>
<name>A0AAN7TFH4_9PEZI</name>
<feature type="transmembrane region" description="Helical" evidence="1">
    <location>
        <begin position="238"/>
        <end position="263"/>
    </location>
</feature>
<evidence type="ECO:0000313" key="2">
    <source>
        <dbReference type="EMBL" id="KAK5113368.1"/>
    </source>
</evidence>
<feature type="transmembrane region" description="Helical" evidence="1">
    <location>
        <begin position="549"/>
        <end position="569"/>
    </location>
</feature>
<sequence>MAYDLVEQTPYLTDYGFDNGRWMDFYSAVTLGPYSYDGRNTSGYLRLSDRGCKVPGSNPVAYDCQTACLNTTLGPALVWNNTDYDSMYTLSNCVMLPVIAALLASSKLTPGGVGMAKKYGITPNADLIKTPAQAWPVISGCINAYCSSGSDGGLPTPGCQAGSDNPDDYLQYTLLPNQSYYTNQGKYDDNVGDYWWSENFTFSGIDSFNSGICHDLNAFINADIGGVGMFVSYLMQTFIVLSAWILFHVYANWSTYPILLALLPFHGRRRASTVANNIQGRMNFFNDALVAALADFQKAQVFFMLSVQIAILVALHNAAFIQANTWQALWNNFGILYSLAFGGSLPILFVLVLLRIAGKKELYTLLFSLVSVVLSGTTWFIAWFSAPDPNTSIPPSATPAPAECAGTAPIKYCYSAGIYYNATEDVHRAVPMLTFCFVVMLVLVLNQIVIFTIHSPDGVSRKGTCFQWLRGAVLRLPFWRKYDDKAEIRSRYIRLFHLDTSERIVQLLHGLLLFATECTFVSLNMVLIADYAHLLTKGNDFQTLDTKSWSLGQIIAVTIWVPILIEYLWRAAVGIEKSENYRLPPGYRLVRAAETSDAQAADEVHDVSKSKAYDPYGESSSAVDLDRLEPVGLTGRAVFERVGSNNWLLDERKG</sequence>
<keyword evidence="1" id="KW-1133">Transmembrane helix</keyword>
<evidence type="ECO:0000256" key="1">
    <source>
        <dbReference type="SAM" id="Phobius"/>
    </source>
</evidence>
<dbReference type="EMBL" id="JAVRRL010000024">
    <property type="protein sequence ID" value="KAK5113368.1"/>
    <property type="molecule type" value="Genomic_DNA"/>
</dbReference>
<organism evidence="2 3">
    <name type="scientific">Meristemomyces frigidus</name>
    <dbReference type="NCBI Taxonomy" id="1508187"/>
    <lineage>
        <taxon>Eukaryota</taxon>
        <taxon>Fungi</taxon>
        <taxon>Dikarya</taxon>
        <taxon>Ascomycota</taxon>
        <taxon>Pezizomycotina</taxon>
        <taxon>Dothideomycetes</taxon>
        <taxon>Dothideomycetidae</taxon>
        <taxon>Mycosphaerellales</taxon>
        <taxon>Teratosphaeriaceae</taxon>
        <taxon>Meristemomyces</taxon>
    </lineage>
</organism>